<name>A0A443IGV2_9GAMM</name>
<evidence type="ECO:0000259" key="3">
    <source>
        <dbReference type="Pfam" id="PF15976"/>
    </source>
</evidence>
<feature type="domain" description="Pilus assembly protein E-set like" evidence="4">
    <location>
        <begin position="264"/>
        <end position="312"/>
    </location>
</feature>
<evidence type="ECO:0008006" key="7">
    <source>
        <dbReference type="Google" id="ProtNLM"/>
    </source>
</evidence>
<feature type="signal peptide" evidence="2">
    <location>
        <begin position="1"/>
        <end position="24"/>
    </location>
</feature>
<dbReference type="AlphaFoldDB" id="A0A443IGV2"/>
<dbReference type="InterPro" id="IPR000015">
    <property type="entry name" value="Fimb_usher"/>
</dbReference>
<evidence type="ECO:0000313" key="6">
    <source>
        <dbReference type="Proteomes" id="UP000288794"/>
    </source>
</evidence>
<reference evidence="5 6" key="1">
    <citation type="submission" date="2014-04" db="EMBL/GenBank/DDBJ databases">
        <title>Draft genome sequence of Pantoea beijingensis strain LMG 27579, an emerging pathogen to Pleurotus eryngii with potential industrial application.</title>
        <authorList>
            <person name="Xu F."/>
            <person name="Liu Y."/>
            <person name="Wang S."/>
            <person name="Yin Y."/>
            <person name="Ma Y."/>
            <person name="Zhao S."/>
            <person name="Rong C."/>
        </authorList>
    </citation>
    <scope>NUCLEOTIDE SEQUENCE [LARGE SCALE GENOMIC DNA]</scope>
    <source>
        <strain evidence="5 6">LMG 27579</strain>
    </source>
</reference>
<dbReference type="RefSeq" id="WP_128175133.1">
    <property type="nucleotide sequence ID" value="NZ_CP071409.1"/>
</dbReference>
<evidence type="ECO:0000256" key="2">
    <source>
        <dbReference type="SAM" id="SignalP"/>
    </source>
</evidence>
<gene>
    <name evidence="5" type="ORF">ED28_03075</name>
</gene>
<keyword evidence="6" id="KW-1185">Reference proteome</keyword>
<dbReference type="EMBL" id="JMEE01000002">
    <property type="protein sequence ID" value="RWR03293.1"/>
    <property type="molecule type" value="Genomic_DNA"/>
</dbReference>
<dbReference type="Pfam" id="PF16967">
    <property type="entry name" value="TcfC"/>
    <property type="match status" value="1"/>
</dbReference>
<feature type="chain" id="PRO_5019499795" description="CFA/I fimbrial subunit C" evidence="2">
    <location>
        <begin position="25"/>
        <end position="857"/>
    </location>
</feature>
<evidence type="ECO:0000259" key="4">
    <source>
        <dbReference type="Pfam" id="PF16967"/>
    </source>
</evidence>
<accession>A0A443IGV2</accession>
<sequence length="857" mass="96024">MNKKIIFGAIYLGGVASIAPYAFSASDVILPSGFEDIFNQKQNGVFSVIYNDISIGTLSADYDLESVTLYTPRVIAEQITAKDMPELKESKQALLHQLSQPLKRVKKRTVQDDGIVVWVNEKDASLHLVLPAAMFKDPSALNDRTFIRYTHQPGFVHSHNLNFLSDSYSDSFSLSSDDTLNLTGNSYVKGSWSYSDDINFNLDELALYLEYNANRMKLGRQRLSDALLYSTPSLTYSFFNPMSYDGVSLGYMTDNYLQPVEGAASPIPLYMPMAGTVEVYRNGRIIDLQQFPAGMQQLNTNSWPAGGYDVVLVSKFANGSREEKHLPFFKRNGMFRSGDLEYSMQLGRYDLRQGHLLSKRNNDCYDCNPAFQDSKKRVNDNYLAGVMLGYTTSSALSLGGGALLDHTFDYYNASVDIPLNYWFAERLYSDAIVGGDGSYGYQVGVSKNLYDLGVNVSYRSNRYKGKEENYRRFGLVPAYDFEYLQFGVSTFLPFDTNLSVLYSMNSLYQDYGRQDKSNYRTWDVTLNRDFIIDDNINLRVDLGYHQGINRFNGSGQYSSRQYTDDQVFAQLTLGMREKSYNHYQSLYLKSRLSDKGADNNIYSADYSLDVKNPAFDRGGKYALSGSLSNGPNYQTSSNIGGTVDNSLGYTSAGISRSYGKGNYQQYYLSQRSGFAVSHEGAAFGKIDNSTALVVDATDLPEDQYFEVRNQNSGSVIVKGGRKTTLPVQPYQKVAPTTEQVFTGETNAFYNLATKSTSTWALPGQVYNVKLEAKKNQTVTGRIYYDGTPLTHARVVGGNTVTDEEGLFVGDFVIGIKDKLTSLNVKKDSQNYICPLDDKNIKMTQGIMQIREVECEIE</sequence>
<keyword evidence="1 2" id="KW-0732">Signal</keyword>
<evidence type="ECO:0000256" key="1">
    <source>
        <dbReference type="ARBA" id="ARBA00022729"/>
    </source>
</evidence>
<dbReference type="PANTHER" id="PTHR30451:SF5">
    <property type="entry name" value="SLR0019 PROTEIN"/>
    <property type="match status" value="1"/>
</dbReference>
<comment type="caution">
    <text evidence="5">The sequence shown here is derived from an EMBL/GenBank/DDBJ whole genome shotgun (WGS) entry which is preliminary data.</text>
</comment>
<feature type="domain" description="Pilus assembly protein C-terminal" evidence="3">
    <location>
        <begin position="762"/>
        <end position="854"/>
    </location>
</feature>
<dbReference type="GO" id="GO:0009297">
    <property type="term" value="P:pilus assembly"/>
    <property type="evidence" value="ECO:0007669"/>
    <property type="project" value="InterPro"/>
</dbReference>
<dbReference type="GO" id="GO:0015473">
    <property type="term" value="F:fimbrial usher porin activity"/>
    <property type="evidence" value="ECO:0007669"/>
    <property type="project" value="InterPro"/>
</dbReference>
<evidence type="ECO:0000313" key="5">
    <source>
        <dbReference type="EMBL" id="RWR03293.1"/>
    </source>
</evidence>
<dbReference type="GO" id="GO:0009279">
    <property type="term" value="C:cell outer membrane"/>
    <property type="evidence" value="ECO:0007669"/>
    <property type="project" value="TreeGrafter"/>
</dbReference>
<dbReference type="Proteomes" id="UP000288794">
    <property type="component" value="Unassembled WGS sequence"/>
</dbReference>
<organism evidence="5 6">
    <name type="scientific">[Pantoea] beijingensis</name>
    <dbReference type="NCBI Taxonomy" id="1324864"/>
    <lineage>
        <taxon>Bacteria</taxon>
        <taxon>Pseudomonadati</taxon>
        <taxon>Pseudomonadota</taxon>
        <taxon>Gammaproteobacteria</taxon>
        <taxon>Enterobacterales</taxon>
        <taxon>Erwiniaceae</taxon>
        <taxon>Erwinia</taxon>
    </lineage>
</organism>
<dbReference type="InterPro" id="IPR032636">
    <property type="entry name" value="Pilus_assem_E-set-like_dom"/>
</dbReference>
<dbReference type="PANTHER" id="PTHR30451">
    <property type="entry name" value="OUTER MEMBRANE USHER PROTEIN"/>
    <property type="match status" value="1"/>
</dbReference>
<proteinExistence type="predicted"/>
<dbReference type="Pfam" id="PF15976">
    <property type="entry name" value="CooC_C"/>
    <property type="match status" value="1"/>
</dbReference>
<dbReference type="InterPro" id="IPR031917">
    <property type="entry name" value="Pilus_assem_C"/>
</dbReference>
<protein>
    <recommendedName>
        <fullName evidence="7">CFA/I fimbrial subunit C</fullName>
    </recommendedName>
</protein>